<accession>A0A0P7IZF6</accession>
<dbReference type="AlphaFoldDB" id="A0A0P7IZF6"/>
<feature type="compositionally biased region" description="Basic and acidic residues" evidence="1">
    <location>
        <begin position="67"/>
        <end position="78"/>
    </location>
</feature>
<feature type="region of interest" description="Disordered" evidence="1">
    <location>
        <begin position="61"/>
        <end position="92"/>
    </location>
</feature>
<evidence type="ECO:0000313" key="2">
    <source>
        <dbReference type="EMBL" id="KPN64231.1"/>
    </source>
</evidence>
<name>A0A0P7IZF6_9RHOB</name>
<proteinExistence type="predicted"/>
<keyword evidence="3" id="KW-1185">Reference proteome</keyword>
<protein>
    <recommendedName>
        <fullName evidence="4">DUF4157 domain-containing protein</fullName>
    </recommendedName>
</protein>
<dbReference type="Proteomes" id="UP000050471">
    <property type="component" value="Unassembled WGS sequence"/>
</dbReference>
<dbReference type="STRING" id="154981.AKJ29_16475"/>
<evidence type="ECO:0000313" key="3">
    <source>
        <dbReference type="Proteomes" id="UP000050471"/>
    </source>
</evidence>
<dbReference type="RefSeq" id="WP_055188274.1">
    <property type="nucleotide sequence ID" value="NZ_FPBS01000001.1"/>
</dbReference>
<evidence type="ECO:0008006" key="4">
    <source>
        <dbReference type="Google" id="ProtNLM"/>
    </source>
</evidence>
<organism evidence="2 3">
    <name type="scientific">Aliiroseovarius crassostreae</name>
    <dbReference type="NCBI Taxonomy" id="154981"/>
    <lineage>
        <taxon>Bacteria</taxon>
        <taxon>Pseudomonadati</taxon>
        <taxon>Pseudomonadota</taxon>
        <taxon>Alphaproteobacteria</taxon>
        <taxon>Rhodobacterales</taxon>
        <taxon>Paracoccaceae</taxon>
        <taxon>Aliiroseovarius</taxon>
    </lineage>
</organism>
<gene>
    <name evidence="2" type="ORF">AKJ29_16475</name>
</gene>
<dbReference type="OrthoDB" id="8686772at2"/>
<reference evidence="2 3" key="1">
    <citation type="submission" date="2015-09" db="EMBL/GenBank/DDBJ databases">
        <title>Draft genome sequence of Aliiroseovarius crassostreae CV919-312TSm, the causative agent of Roseovarius Oyster Disease (formerly Juvenile Oyster Disease).</title>
        <authorList>
            <person name="Kessner L."/>
            <person name="Spinard E."/>
            <person name="Nelson D."/>
        </authorList>
    </citation>
    <scope>NUCLEOTIDE SEQUENCE [LARGE SCALE GENOMIC DNA]</scope>
    <source>
        <strain evidence="2 3">CV919-312</strain>
    </source>
</reference>
<comment type="caution">
    <text evidence="2">The sequence shown here is derived from an EMBL/GenBank/DDBJ whole genome shotgun (WGS) entry which is preliminary data.</text>
</comment>
<dbReference type="PROSITE" id="PS51257">
    <property type="entry name" value="PROKAR_LIPOPROTEIN"/>
    <property type="match status" value="1"/>
</dbReference>
<dbReference type="EMBL" id="LKBA01000004">
    <property type="protein sequence ID" value="KPN64231.1"/>
    <property type="molecule type" value="Genomic_DNA"/>
</dbReference>
<evidence type="ECO:0000256" key="1">
    <source>
        <dbReference type="SAM" id="MobiDB-lite"/>
    </source>
</evidence>
<sequence>MRAALSKTLLFGLGLIAVVAGCARPLTPNERALAQEVFGDSFDPDPVRVRIGIGLATLPTQAPSDGRAARLAEKKGQDGGRPAPVSGNDIPKDACDRVATPDAVGWRFPAGFVLGNQVFLVRAAYRPDMFAGWPAALPMAQSLLMAHELVHVWQYQNRARTGFTTLKSGAESFREGDPYYWPDKGHKTLLAFNFEAQATIVEDYLCYSLLLPDHPKRAELAALIGETLPVTRNFGP</sequence>